<feature type="region of interest" description="Disordered" evidence="1">
    <location>
        <begin position="23"/>
        <end position="45"/>
    </location>
</feature>
<comment type="caution">
    <text evidence="2">The sequence shown here is derived from an EMBL/GenBank/DDBJ whole genome shotgun (WGS) entry which is preliminary data.</text>
</comment>
<gene>
    <name evidence="2" type="ORF">HMN09_01156000</name>
</gene>
<keyword evidence="3" id="KW-1185">Reference proteome</keyword>
<keyword evidence="2" id="KW-0347">Helicase</keyword>
<evidence type="ECO:0000256" key="1">
    <source>
        <dbReference type="SAM" id="MobiDB-lite"/>
    </source>
</evidence>
<dbReference type="Proteomes" id="UP000613580">
    <property type="component" value="Unassembled WGS sequence"/>
</dbReference>
<reference evidence="2" key="1">
    <citation type="submission" date="2020-05" db="EMBL/GenBank/DDBJ databases">
        <title>Mycena genomes resolve the evolution of fungal bioluminescence.</title>
        <authorList>
            <person name="Tsai I.J."/>
        </authorList>
    </citation>
    <scope>NUCLEOTIDE SEQUENCE</scope>
    <source>
        <strain evidence="2">110903Hualien_Pintung</strain>
    </source>
</reference>
<keyword evidence="2" id="KW-0547">Nucleotide-binding</keyword>
<dbReference type="GO" id="GO:0004386">
    <property type="term" value="F:helicase activity"/>
    <property type="evidence" value="ECO:0007669"/>
    <property type="project" value="UniProtKB-KW"/>
</dbReference>
<dbReference type="GO" id="GO:0003735">
    <property type="term" value="F:structural constituent of ribosome"/>
    <property type="evidence" value="ECO:0007669"/>
    <property type="project" value="InterPro"/>
</dbReference>
<dbReference type="PROSITE" id="PS01108">
    <property type="entry name" value="RIBOSOMAL_L24"/>
    <property type="match status" value="1"/>
</dbReference>
<evidence type="ECO:0000313" key="2">
    <source>
        <dbReference type="EMBL" id="KAF7294274.1"/>
    </source>
</evidence>
<dbReference type="OrthoDB" id="2683074at2759"/>
<dbReference type="InterPro" id="IPR005825">
    <property type="entry name" value="Ribosomal_uL24_CS"/>
</dbReference>
<keyword evidence="2" id="KW-0067">ATP-binding</keyword>
<keyword evidence="2" id="KW-0378">Hydrolase</keyword>
<dbReference type="EMBL" id="JACAZE010000019">
    <property type="protein sequence ID" value="KAF7294274.1"/>
    <property type="molecule type" value="Genomic_DNA"/>
</dbReference>
<evidence type="ECO:0000313" key="3">
    <source>
        <dbReference type="Proteomes" id="UP000613580"/>
    </source>
</evidence>
<protein>
    <submittedName>
        <fullName evidence="2">ATP-dependent DNA helicase</fullName>
    </submittedName>
</protein>
<dbReference type="AlphaFoldDB" id="A0A8H6S7F7"/>
<dbReference type="GO" id="GO:0005840">
    <property type="term" value="C:ribosome"/>
    <property type="evidence" value="ECO:0007669"/>
    <property type="project" value="InterPro"/>
</dbReference>
<organism evidence="2 3">
    <name type="scientific">Mycena chlorophos</name>
    <name type="common">Agaric fungus</name>
    <name type="synonym">Agaricus chlorophos</name>
    <dbReference type="NCBI Taxonomy" id="658473"/>
    <lineage>
        <taxon>Eukaryota</taxon>
        <taxon>Fungi</taxon>
        <taxon>Dikarya</taxon>
        <taxon>Basidiomycota</taxon>
        <taxon>Agaricomycotina</taxon>
        <taxon>Agaricomycetes</taxon>
        <taxon>Agaricomycetidae</taxon>
        <taxon>Agaricales</taxon>
        <taxon>Marasmiineae</taxon>
        <taxon>Mycenaceae</taxon>
        <taxon>Mycena</taxon>
    </lineage>
</organism>
<dbReference type="GO" id="GO:0006412">
    <property type="term" value="P:translation"/>
    <property type="evidence" value="ECO:0007669"/>
    <property type="project" value="InterPro"/>
</dbReference>
<sequence>MSPCSVQLSQLVHADDHLSREEFSTGFTSGSNSRPASSVTALSRPHRPQHTLDLILPPLRDIIPISRSQLITAAALSPPTLSRLDVEDLEEYIWAQILHEHDGCEPNQWALTNGRGFFLALDSRGRISRHPLQADIANLVLGPPSTPPAQVLSAWQNADKGELEAVFTGKLATHLSPGRRVVIVCTQYSGRRDGVIMDFLSPDAVCVRTAVEQERIDHSSSQLIPNLRANLSANDYCVMLLKDLRCHAFAGVIHLTPGDRVVILRGLYRGLNGTIANIVRQRGNTTYAVSLNGALEVIPMSDMVRVFHVQDAVSIIHGFHAGKSGVVKRLIFLSPPILATISQIPAALEVEVNALVSKKKPETVEVLIHHVTLITTPSVSTIGPPVLFERPRPWFSLPALYHKRVDVKIGPSASTPGTVPVSSDMVGKTGYIEPPMAIDLPSFSSSVEVVLDGSNKRVHVPAFSLLRVLTLPGAVDFGDRLNHRVIIIGSDAAGTAARIGSYAQIRLQESDFERELVCVQFELYAVPEMQTCITVILEKRFWSSSLLLVHIDAYTHAEPPQKRDEEMKFVAIS</sequence>
<name>A0A8H6S7F7_MYCCL</name>
<proteinExistence type="predicted"/>
<accession>A0A8H6S7F7</accession>
<feature type="compositionally biased region" description="Polar residues" evidence="1">
    <location>
        <begin position="25"/>
        <end position="41"/>
    </location>
</feature>